<dbReference type="Proteomes" id="UP000319801">
    <property type="component" value="Unassembled WGS sequence"/>
</dbReference>
<feature type="domain" description="Fibrillar collagen NC1" evidence="19">
    <location>
        <begin position="2035"/>
        <end position="2286"/>
    </location>
</feature>
<dbReference type="GO" id="GO:0007165">
    <property type="term" value="P:signal transduction"/>
    <property type="evidence" value="ECO:0007669"/>
    <property type="project" value="InterPro"/>
</dbReference>
<keyword evidence="5" id="KW-1003">Cell membrane</keyword>
<feature type="region of interest" description="Disordered" evidence="17">
    <location>
        <begin position="947"/>
        <end position="1083"/>
    </location>
</feature>
<evidence type="ECO:0000256" key="3">
    <source>
        <dbReference type="ARBA" id="ARBA00004613"/>
    </source>
</evidence>
<evidence type="ECO:0000259" key="20">
    <source>
        <dbReference type="PROSITE" id="PS51741"/>
    </source>
</evidence>
<feature type="compositionally biased region" description="Low complexity" evidence="17">
    <location>
        <begin position="1198"/>
        <end position="1207"/>
    </location>
</feature>
<feature type="compositionally biased region" description="Polar residues" evidence="17">
    <location>
        <begin position="909"/>
        <end position="922"/>
    </location>
</feature>
<reference evidence="22 23" key="1">
    <citation type="journal article" date="2019" name="Genome Biol. Evol.">
        <title>Whole-Genome Sequencing of the Giant Devil Catfish, Bagarius yarrelli.</title>
        <authorList>
            <person name="Jiang W."/>
            <person name="Lv Y."/>
            <person name="Cheng L."/>
            <person name="Yang K."/>
            <person name="Chao B."/>
            <person name="Wang X."/>
            <person name="Li Y."/>
            <person name="Pan X."/>
            <person name="You X."/>
            <person name="Zhang Y."/>
            <person name="Yang J."/>
            <person name="Li J."/>
            <person name="Zhang X."/>
            <person name="Liu S."/>
            <person name="Sun C."/>
            <person name="Yang J."/>
            <person name="Shi Q."/>
        </authorList>
    </citation>
    <scope>NUCLEOTIDE SEQUENCE [LARGE SCALE GENOMIC DNA]</scope>
    <source>
        <strain evidence="22">JWS20170419001</strain>
        <tissue evidence="22">Muscle</tissue>
    </source>
</reference>
<dbReference type="PANTHER" id="PTHR24023">
    <property type="entry name" value="COLLAGEN ALPHA"/>
    <property type="match status" value="1"/>
</dbReference>
<dbReference type="Pfam" id="PF00018">
    <property type="entry name" value="SH3_1"/>
    <property type="match status" value="1"/>
</dbReference>
<feature type="compositionally biased region" description="Low complexity" evidence="17">
    <location>
        <begin position="1270"/>
        <end position="1282"/>
    </location>
</feature>
<gene>
    <name evidence="22" type="ORF">Baya_2962</name>
</gene>
<dbReference type="Gene3D" id="1.20.1270.60">
    <property type="entry name" value="Arfaptin homology (AH) domain/BAR domain"/>
    <property type="match status" value="1"/>
</dbReference>
<evidence type="ECO:0000256" key="1">
    <source>
        <dbReference type="ARBA" id="ARBA00004236"/>
    </source>
</evidence>
<evidence type="ECO:0000256" key="13">
    <source>
        <dbReference type="ARBA" id="ARBA00023119"/>
    </source>
</evidence>
<dbReference type="OrthoDB" id="8939548at2759"/>
<dbReference type="InterPro" id="IPR001060">
    <property type="entry name" value="FCH_dom"/>
</dbReference>
<dbReference type="PROSITE" id="PS51741">
    <property type="entry name" value="F_BAR"/>
    <property type="match status" value="1"/>
</dbReference>
<dbReference type="SMART" id="SM00326">
    <property type="entry name" value="SH3"/>
    <property type="match status" value="1"/>
</dbReference>
<feature type="compositionally biased region" description="Pro residues" evidence="17">
    <location>
        <begin position="1561"/>
        <end position="1575"/>
    </location>
</feature>
<evidence type="ECO:0000259" key="21">
    <source>
        <dbReference type="PROSITE" id="PS51860"/>
    </source>
</evidence>
<feature type="compositionally biased region" description="Low complexity" evidence="17">
    <location>
        <begin position="1548"/>
        <end position="1560"/>
    </location>
</feature>
<dbReference type="PANTHER" id="PTHR24023:SF1095">
    <property type="entry name" value="EGF-LIKE DOMAIN-CONTAINING PROTEIN"/>
    <property type="match status" value="1"/>
</dbReference>
<feature type="compositionally biased region" description="Acidic residues" evidence="17">
    <location>
        <begin position="808"/>
        <end position="825"/>
    </location>
</feature>
<feature type="compositionally biased region" description="Low complexity" evidence="17">
    <location>
        <begin position="1800"/>
        <end position="1809"/>
    </location>
</feature>
<evidence type="ECO:0000256" key="15">
    <source>
        <dbReference type="PROSITE-ProRule" id="PRU00192"/>
    </source>
</evidence>
<dbReference type="GO" id="GO:0006897">
    <property type="term" value="P:endocytosis"/>
    <property type="evidence" value="ECO:0007669"/>
    <property type="project" value="UniProtKB-KW"/>
</dbReference>
<dbReference type="GO" id="GO:0005615">
    <property type="term" value="C:extracellular space"/>
    <property type="evidence" value="ECO:0007669"/>
    <property type="project" value="TreeGrafter"/>
</dbReference>
<keyword evidence="14" id="KW-0472">Membrane</keyword>
<evidence type="ECO:0000256" key="7">
    <source>
        <dbReference type="ARBA" id="ARBA00022525"/>
    </source>
</evidence>
<sequence>MAKEDKGEQKKSIGEMRRRARPKREMGSRARRKGIMGSRAMAKGIMWSRASKTEGARNTARQHEKVRNMTRSQREVRNTMRNAARAEEETRNTSRPKRETVLVMIEEKMGGCWSDTKDQFDNLEKHTQWGIDFVERYNKFVKERADIELSYAKQIRNLSKKYQPKKNAREEEENKYTWCRAFVASLNELNDYAGQHELVAENMASQIITELSRYTQDLKAERKSHFHDGRKAQQQIENSWKHLEQQYFEKMDADINVTKADVEKARQQAQSRHQLAADCKNEYSSYLQKFNQEQTEHYHTLIPNIFQKIQDMEERRIGRVSDSIKTFAELDRQILPIVGKCLDGITKASESISAKSDSAQVVESYKSGFEPPADVEFEEYGQTMKRTVSETSLTNSRSEIKAEKSSKSKTKLWPFKKNKGANPEDFSHLPPEQRRKKLQAKIDDINKDIQKELDQKDALAKMKDVYVKNPQMGNPSSVDPRLAEISNQVEKLQAEVQKFEGWLAEVEGRMPARTESTQRQSVVYESQNRNNEGTLALAEGEVLFVIEEDKGDGWTRVRRSEEEEGYVPSSYIEVFLDSNAKVDPADLLKILDFPSLPDGVTKTTGFCTHRKSSKGPDVAYRVTKDAQLSAPTKQLYPSSKFPEDFSIVATVRPNKGSQAFLLSIYNEQGMQQLGIEVGRSPVFLYEDHLGKPGPEDYPLFRGVNLADGKWHRVAISVHKQSVTLIVDCKKQTTRKLARSPNPIIDTKGIVVFGTRILDEEVFEGDIQQLMILADYRAAYDYCEHYSPDCEVSAQEQPQNQDPNTDNFNTEDDTYYYEYPFYDDLDAEKNEDTTGKITDSRTSDNTRETLTTVGGGPGHSGGSTRISSSGPSSGSSSSSSSSSSSGTTTTGTVSESYDDYEDPVYDTTYYDESTSSPGESTHTGAEDDIHLDSEVDLSVDGDMEKHIFTSTGEEGRERIQTSSTDDSRNRISSGSSTGIGSSSGTVSGTGGSGSVSTSNTGSGSVSTSSTGSGSVSTATGSSPSSVDNYDSYGYGEGYGEEYTGGFEGEENIDGRDSSSTISIGGGSASVSGGSTSAQGGSVSVGGGSVSVGGGSVSVSGSAGVGGGSASAGAGAGTETAKIGVAEEDLDAFKEESITDLTDSDMDQIYSDYKEYYGEVDSKVLPAEIGKYQVEGSRGEKGQKGEPAIIEPGLPGPPGTSGAPGSSGDPGERGPPGRPGLPGADGLPGPPGTVLMLPFRMSSGGDGHKGPAVSAQEAQMQAIMQQARLAMRGPTGPMGLTGRPGPLGPPGVNGLKGEAGEQGPQGLRGPMGSIGPGGKPGRRGESGPQGPPGPSGEDGERGDDGEVGPRGLPGEPGPRGVLGPKGPQGPSGAPGPQGEPGPPGQQGNPGAQGLPGPQGAIGAPGEKGPTGAQGPIGYPGPRGVKGEDGFPGFKGDMGIKGDRGELGPAGPRGEDGPEGPKGRGGLPGDAGPIGTNGEKGKLGVPGLPGYPGRQGPKGPRGERGPRGPTGKAGPKGNSGSDGPPGPPGERGTAGLKGSEGPPGPPGPAGSPGERGPAGSTGPTGPPGRPGPQGPPGPAGEKGGPGEKGPQGPAGRDGIQGPVGLPGPAGPLGPPGEDGDKGEIGEPGQKGSKGDKGEQGPPGPTGPQGPIGAPGPAGADGEPGPRGQQGLFGQKGDEGPRGFPGPPGPVGLQGPPGPPGPRGPSGPPGADGPQGPPGGNGNPGSVGEKGDPGEAGEPGLQGDVGPPGPRGERGEKGESGPAGSAGPPGPKGPPGDDGPKGSPGLDGPPGDKGDDGEPGQAGSPGPTGESGPTGPPGKRGPPGAAGPEGRQGEKGAKGESGLEGPQGKTGPVGPQGAPGKPGSEGLRGIPGPVGEQGLPGSPGPDGPPGPMGPPGLPGLKGDTGVKGEKGHPGLIGLIGPPGEQGEKGDRGLPGPQGASGPKGDNGISGPAGPLGPIGPPGLPGPPGPKGAKGSSGPTGPKGEQGVPGIPGPPGPPGDVIQPLPILSSPKRARRNIDASQLMDDAPDGNYKDYEDGMEEIFGSLNSLKQEIEQMKHPLGTKGNPARTCKDLQLCHPDFPDGEYWIDPNQGCSRDSFKVYCNFTAGGESCIFPDKKSEGTRLTSWVKETPGSWYSEFKRGKLSKMARWPKDSPGTWYSRYKRGSMLSYMDAESNPIGVVQMTFLRLLSASARQNLTYNCYQSVAWHDQELNSHDKAIRFLGSNDEEMSHDNNPYISPVTDGCALKKGYEKTVLEINTPKVEQIPYVDIMFNDFGGATQKFGFEVGPACFIG</sequence>
<evidence type="ECO:0000259" key="18">
    <source>
        <dbReference type="PROSITE" id="PS50002"/>
    </source>
</evidence>
<evidence type="ECO:0000256" key="16">
    <source>
        <dbReference type="PROSITE-ProRule" id="PRU01077"/>
    </source>
</evidence>
<feature type="region of interest" description="Disordered" evidence="17">
    <location>
        <begin position="388"/>
        <end position="433"/>
    </location>
</feature>
<feature type="compositionally biased region" description="Low complexity" evidence="17">
    <location>
        <begin position="861"/>
        <end position="894"/>
    </location>
</feature>
<evidence type="ECO:0000313" key="22">
    <source>
        <dbReference type="EMBL" id="TSK71978.1"/>
    </source>
</evidence>
<keyword evidence="4 15" id="KW-0728">SH3 domain</keyword>
<dbReference type="PROSITE" id="PS51860">
    <property type="entry name" value="REM_1"/>
    <property type="match status" value="1"/>
</dbReference>
<feature type="domain" description="F-BAR" evidence="20">
    <location>
        <begin position="107"/>
        <end position="357"/>
    </location>
</feature>
<feature type="compositionally biased region" description="Basic and acidic residues" evidence="17">
    <location>
        <begin position="1450"/>
        <end position="1459"/>
    </location>
</feature>
<dbReference type="InterPro" id="IPR001452">
    <property type="entry name" value="SH3_domain"/>
</dbReference>
<evidence type="ECO:0000256" key="11">
    <source>
        <dbReference type="ARBA" id="ARBA00022737"/>
    </source>
</evidence>
<feature type="compositionally biased region" description="Gly residues" evidence="17">
    <location>
        <begin position="1577"/>
        <end position="1586"/>
    </location>
</feature>
<feature type="compositionally biased region" description="Basic and acidic residues" evidence="17">
    <location>
        <begin position="947"/>
        <end position="968"/>
    </location>
</feature>
<comment type="caution">
    <text evidence="22">The sequence shown here is derived from an EMBL/GenBank/DDBJ whole genome shotgun (WGS) entry which is preliminary data.</text>
</comment>
<keyword evidence="23" id="KW-1185">Reference proteome</keyword>
<evidence type="ECO:0000256" key="14">
    <source>
        <dbReference type="ARBA" id="ARBA00023136"/>
    </source>
</evidence>
<evidence type="ECO:0000256" key="4">
    <source>
        <dbReference type="ARBA" id="ARBA00022443"/>
    </source>
</evidence>
<feature type="domain" description="REM-1" evidence="21">
    <location>
        <begin position="428"/>
        <end position="505"/>
    </location>
</feature>
<dbReference type="InterPro" id="IPR013320">
    <property type="entry name" value="ConA-like_dom_sf"/>
</dbReference>
<dbReference type="InterPro" id="IPR057870">
    <property type="entry name" value="HR1_TOCA"/>
</dbReference>
<dbReference type="SUPFAM" id="SSF50044">
    <property type="entry name" value="SH3-domain"/>
    <property type="match status" value="1"/>
</dbReference>
<feature type="region of interest" description="Disordered" evidence="17">
    <location>
        <begin position="1172"/>
        <end position="1255"/>
    </location>
</feature>
<dbReference type="PROSITE" id="PS51461">
    <property type="entry name" value="NC1_FIB"/>
    <property type="match status" value="1"/>
</dbReference>
<feature type="compositionally biased region" description="Low complexity" evidence="17">
    <location>
        <begin position="971"/>
        <end position="985"/>
    </location>
</feature>
<dbReference type="InterPro" id="IPR011072">
    <property type="entry name" value="HR1_rho-bd"/>
</dbReference>
<evidence type="ECO:0000259" key="19">
    <source>
        <dbReference type="PROSITE" id="PS51461"/>
    </source>
</evidence>
<feature type="region of interest" description="Disordered" evidence="17">
    <location>
        <begin position="1"/>
        <end position="95"/>
    </location>
</feature>
<dbReference type="Pfam" id="PF02210">
    <property type="entry name" value="Laminin_G_2"/>
    <property type="match status" value="1"/>
</dbReference>
<dbReference type="Gene3D" id="6.10.140.470">
    <property type="match status" value="1"/>
</dbReference>
<feature type="compositionally biased region" description="Low complexity" evidence="17">
    <location>
        <begin position="1056"/>
        <end position="1080"/>
    </location>
</feature>
<feature type="domain" description="SH3" evidence="18">
    <location>
        <begin position="515"/>
        <end position="577"/>
    </location>
</feature>
<evidence type="ECO:0000256" key="2">
    <source>
        <dbReference type="ARBA" id="ARBA00004496"/>
    </source>
</evidence>
<dbReference type="SUPFAM" id="SSF49899">
    <property type="entry name" value="Concanavalin A-like lectins/glucanases"/>
    <property type="match status" value="1"/>
</dbReference>
<feature type="compositionally biased region" description="Pro residues" evidence="17">
    <location>
        <begin position="1953"/>
        <end position="1965"/>
    </location>
</feature>
<dbReference type="InterPro" id="IPR027267">
    <property type="entry name" value="AH/BAR_dom_sf"/>
</dbReference>
<dbReference type="GO" id="GO:0005737">
    <property type="term" value="C:cytoplasm"/>
    <property type="evidence" value="ECO:0007669"/>
    <property type="project" value="UniProtKB-SubCell"/>
</dbReference>
<proteinExistence type="predicted"/>
<evidence type="ECO:0000256" key="5">
    <source>
        <dbReference type="ARBA" id="ARBA00022475"/>
    </source>
</evidence>
<organism evidence="22 23">
    <name type="scientific">Bagarius yarrelli</name>
    <name type="common">Goonch</name>
    <name type="synonym">Bagrus yarrelli</name>
    <dbReference type="NCBI Taxonomy" id="175774"/>
    <lineage>
        <taxon>Eukaryota</taxon>
        <taxon>Metazoa</taxon>
        <taxon>Chordata</taxon>
        <taxon>Craniata</taxon>
        <taxon>Vertebrata</taxon>
        <taxon>Euteleostomi</taxon>
        <taxon>Actinopterygii</taxon>
        <taxon>Neopterygii</taxon>
        <taxon>Teleostei</taxon>
        <taxon>Ostariophysi</taxon>
        <taxon>Siluriformes</taxon>
        <taxon>Sisoridae</taxon>
        <taxon>Sisorinae</taxon>
        <taxon>Bagarius</taxon>
    </lineage>
</organism>
<evidence type="ECO:0000256" key="6">
    <source>
        <dbReference type="ARBA" id="ARBA00022490"/>
    </source>
</evidence>
<dbReference type="Gene3D" id="2.30.30.40">
    <property type="entry name" value="SH3 Domains"/>
    <property type="match status" value="1"/>
</dbReference>
<keyword evidence="6" id="KW-0963">Cytoplasm</keyword>
<dbReference type="PROSITE" id="PS50002">
    <property type="entry name" value="SH3"/>
    <property type="match status" value="1"/>
</dbReference>
<dbReference type="EMBL" id="VCAZ01000019">
    <property type="protein sequence ID" value="TSK71978.1"/>
    <property type="molecule type" value="Genomic_DNA"/>
</dbReference>
<protein>
    <submittedName>
        <fullName evidence="22">Collagen alpha-1(XI) chain</fullName>
    </submittedName>
</protein>
<keyword evidence="7" id="KW-0964">Secreted</keyword>
<dbReference type="Pfam" id="PF01391">
    <property type="entry name" value="Collagen"/>
    <property type="match status" value="3"/>
</dbReference>
<dbReference type="CDD" id="cd11629">
    <property type="entry name" value="HR1_FBP17"/>
    <property type="match status" value="1"/>
</dbReference>
<dbReference type="InterPro" id="IPR000885">
    <property type="entry name" value="Fib_collagen_C"/>
</dbReference>
<evidence type="ECO:0000256" key="8">
    <source>
        <dbReference type="ARBA" id="ARBA00022530"/>
    </source>
</evidence>
<evidence type="ECO:0000256" key="12">
    <source>
        <dbReference type="ARBA" id="ARBA00023054"/>
    </source>
</evidence>
<feature type="compositionally biased region" description="Low complexity" evidence="17">
    <location>
        <begin position="993"/>
        <end position="1025"/>
    </location>
</feature>
<dbReference type="FunFam" id="1.20.1270.60:FF:000002">
    <property type="entry name" value="Formin-binding protein 1-like isoform 1"/>
    <property type="match status" value="1"/>
</dbReference>
<evidence type="ECO:0000256" key="10">
    <source>
        <dbReference type="ARBA" id="ARBA00022729"/>
    </source>
</evidence>
<dbReference type="GO" id="GO:0030198">
    <property type="term" value="P:extracellular matrix organization"/>
    <property type="evidence" value="ECO:0007669"/>
    <property type="project" value="TreeGrafter"/>
</dbReference>
<dbReference type="InterPro" id="IPR031160">
    <property type="entry name" value="F_BAR_dom"/>
</dbReference>
<dbReference type="InterPro" id="IPR008160">
    <property type="entry name" value="Collagen"/>
</dbReference>
<dbReference type="InterPro" id="IPR050149">
    <property type="entry name" value="Collagen_superfamily"/>
</dbReference>
<evidence type="ECO:0000256" key="17">
    <source>
        <dbReference type="SAM" id="MobiDB-lite"/>
    </source>
</evidence>
<feature type="compositionally biased region" description="Low complexity" evidence="17">
    <location>
        <begin position="1909"/>
        <end position="1918"/>
    </location>
</feature>
<name>A0A556TU20_BAGYA</name>
<evidence type="ECO:0000313" key="23">
    <source>
        <dbReference type="Proteomes" id="UP000319801"/>
    </source>
</evidence>
<feature type="region of interest" description="Disordered" evidence="17">
    <location>
        <begin position="790"/>
        <end position="927"/>
    </location>
</feature>
<keyword evidence="11" id="KW-0677">Repeat</keyword>
<dbReference type="GO" id="GO:0005581">
    <property type="term" value="C:collagen trimer"/>
    <property type="evidence" value="ECO:0007669"/>
    <property type="project" value="UniProtKB-KW"/>
</dbReference>
<dbReference type="Pfam" id="PF25610">
    <property type="entry name" value="HR1_TOCA"/>
    <property type="match status" value="1"/>
</dbReference>
<feature type="compositionally biased region" description="Low complexity" evidence="17">
    <location>
        <begin position="1383"/>
        <end position="1402"/>
    </location>
</feature>
<feature type="compositionally biased region" description="Low complexity" evidence="17">
    <location>
        <begin position="1966"/>
        <end position="1984"/>
    </location>
</feature>
<evidence type="ECO:0000256" key="9">
    <source>
        <dbReference type="ARBA" id="ARBA00022583"/>
    </source>
</evidence>
<feature type="compositionally biased region" description="Low complexity" evidence="17">
    <location>
        <begin position="1504"/>
        <end position="1519"/>
    </location>
</feature>
<dbReference type="CDD" id="cd00110">
    <property type="entry name" value="LamG"/>
    <property type="match status" value="1"/>
</dbReference>
<dbReference type="SMART" id="SM00210">
    <property type="entry name" value="TSPN"/>
    <property type="match status" value="1"/>
</dbReference>
<dbReference type="GO" id="GO:0030020">
    <property type="term" value="F:extracellular matrix structural constituent conferring tensile strength"/>
    <property type="evidence" value="ECO:0007669"/>
    <property type="project" value="TreeGrafter"/>
</dbReference>
<dbReference type="InterPro" id="IPR048287">
    <property type="entry name" value="TSPN-like_N"/>
</dbReference>
<dbReference type="GO" id="GO:0005886">
    <property type="term" value="C:plasma membrane"/>
    <property type="evidence" value="ECO:0007669"/>
    <property type="project" value="UniProtKB-SubCell"/>
</dbReference>
<keyword evidence="10" id="KW-0732">Signal</keyword>
<dbReference type="Pfam" id="PF01410">
    <property type="entry name" value="COLFI"/>
    <property type="match status" value="2"/>
</dbReference>
<dbReference type="InterPro" id="IPR001791">
    <property type="entry name" value="Laminin_G"/>
</dbReference>
<dbReference type="Gene3D" id="2.60.120.200">
    <property type="match status" value="1"/>
</dbReference>
<dbReference type="SUPFAM" id="SSF103657">
    <property type="entry name" value="BAR/IMD domain-like"/>
    <property type="match status" value="1"/>
</dbReference>
<feature type="compositionally biased region" description="Low complexity" evidence="17">
    <location>
        <begin position="1645"/>
        <end position="1663"/>
    </location>
</feature>
<feature type="compositionally biased region" description="Basic and acidic residues" evidence="17">
    <location>
        <begin position="1"/>
        <end position="28"/>
    </location>
</feature>
<keyword evidence="9" id="KW-0254">Endocytosis</keyword>
<feature type="compositionally biased region" description="Basic and acidic residues" evidence="17">
    <location>
        <begin position="51"/>
        <end position="95"/>
    </location>
</feature>
<keyword evidence="12 16" id="KW-0175">Coiled coil</keyword>
<dbReference type="Gene3D" id="2.60.120.1000">
    <property type="match status" value="1"/>
</dbReference>
<dbReference type="FunFam" id="2.60.120.200:FF:000016">
    <property type="entry name" value="Collagen XI alpha 1 chain"/>
    <property type="match status" value="1"/>
</dbReference>
<feature type="region of interest" description="Disordered" evidence="17">
    <location>
        <begin position="1270"/>
        <end position="2001"/>
    </location>
</feature>
<dbReference type="GO" id="GO:0031012">
    <property type="term" value="C:extracellular matrix"/>
    <property type="evidence" value="ECO:0007669"/>
    <property type="project" value="TreeGrafter"/>
</dbReference>
<keyword evidence="13 22" id="KW-0176">Collagen</keyword>
<feature type="compositionally biased region" description="Basic and acidic residues" evidence="17">
    <location>
        <begin position="826"/>
        <end position="846"/>
    </location>
</feature>
<keyword evidence="8" id="KW-0272">Extracellular matrix</keyword>
<comment type="subcellular location">
    <subcellularLocation>
        <location evidence="1">Cell membrane</location>
    </subcellularLocation>
    <subcellularLocation>
        <location evidence="2">Cytoplasm</location>
    </subcellularLocation>
    <subcellularLocation>
        <location evidence="3">Secreted</location>
    </subcellularLocation>
</comment>
<dbReference type="Pfam" id="PF00611">
    <property type="entry name" value="FCH"/>
    <property type="match status" value="1"/>
</dbReference>
<dbReference type="SMART" id="SM00055">
    <property type="entry name" value="FCH"/>
    <property type="match status" value="1"/>
</dbReference>
<feature type="compositionally biased region" description="Pro residues" evidence="17">
    <location>
        <begin position="1680"/>
        <end position="1704"/>
    </location>
</feature>
<dbReference type="SMART" id="SM00282">
    <property type="entry name" value="LamG"/>
    <property type="match status" value="1"/>
</dbReference>
<feature type="compositionally biased region" description="Low complexity" evidence="17">
    <location>
        <begin position="1347"/>
        <end position="1374"/>
    </location>
</feature>
<accession>A0A556TU20</accession>
<feature type="compositionally biased region" description="Basic residues" evidence="17">
    <location>
        <begin position="407"/>
        <end position="419"/>
    </location>
</feature>
<dbReference type="SMART" id="SM00038">
    <property type="entry name" value="COLFI"/>
    <property type="match status" value="1"/>
</dbReference>
<feature type="compositionally biased region" description="Pro residues" evidence="17">
    <location>
        <begin position="1878"/>
        <end position="1893"/>
    </location>
</feature>
<feature type="compositionally biased region" description="Polar residues" evidence="17">
    <location>
        <begin position="793"/>
        <end position="807"/>
    </location>
</feature>
<dbReference type="InterPro" id="IPR036028">
    <property type="entry name" value="SH3-like_dom_sf"/>
</dbReference>